<accession>A0A7D9CUZ9</accession>
<protein>
    <submittedName>
        <fullName evidence="2">DEBR0S1_12596g1_1</fullName>
    </submittedName>
</protein>
<dbReference type="InterPro" id="IPR011990">
    <property type="entry name" value="TPR-like_helical_dom_sf"/>
</dbReference>
<dbReference type="Gene3D" id="1.25.40.10">
    <property type="entry name" value="Tetratricopeptide repeat domain"/>
    <property type="match status" value="1"/>
</dbReference>
<evidence type="ECO:0000256" key="1">
    <source>
        <dbReference type="ARBA" id="ARBA00006298"/>
    </source>
</evidence>
<keyword evidence="3" id="KW-1185">Reference proteome</keyword>
<evidence type="ECO:0000313" key="3">
    <source>
        <dbReference type="Proteomes" id="UP000478008"/>
    </source>
</evidence>
<proteinExistence type="inferred from homology"/>
<evidence type="ECO:0000313" key="2">
    <source>
        <dbReference type="EMBL" id="VUG16278.1"/>
    </source>
</evidence>
<dbReference type="InterPro" id="IPR019183">
    <property type="entry name" value="NAA25_NatB_aux_su"/>
</dbReference>
<dbReference type="PANTHER" id="PTHR22767:SF3">
    <property type="entry name" value="N-ALPHA-ACETYLTRANSFERASE 25, NATB AUXILIARY SUBUNIT"/>
    <property type="match status" value="1"/>
</dbReference>
<reference evidence="2 3" key="1">
    <citation type="submission" date="2019-07" db="EMBL/GenBank/DDBJ databases">
        <authorList>
            <person name="Friedrich A."/>
            <person name="Schacherer J."/>
        </authorList>
    </citation>
    <scope>NUCLEOTIDE SEQUENCE [LARGE SCALE GENOMIC DNA]</scope>
</reference>
<gene>
    <name evidence="2" type="ORF">DEBR0S1_12596G</name>
</gene>
<comment type="similarity">
    <text evidence="1">Belongs to the MDM20/NAA25 family.</text>
</comment>
<dbReference type="EMBL" id="CABFWN010000001">
    <property type="protein sequence ID" value="VUG16278.1"/>
    <property type="molecule type" value="Genomic_DNA"/>
</dbReference>
<dbReference type="GO" id="GO:0031416">
    <property type="term" value="C:NatB complex"/>
    <property type="evidence" value="ECO:0007669"/>
    <property type="project" value="TreeGrafter"/>
</dbReference>
<name>A0A7D9CUZ9_DEKBR</name>
<dbReference type="AlphaFoldDB" id="A0A7D9CUZ9"/>
<organism evidence="2 3">
    <name type="scientific">Dekkera bruxellensis</name>
    <name type="common">Brettanomyces custersii</name>
    <dbReference type="NCBI Taxonomy" id="5007"/>
    <lineage>
        <taxon>Eukaryota</taxon>
        <taxon>Fungi</taxon>
        <taxon>Dikarya</taxon>
        <taxon>Ascomycota</taxon>
        <taxon>Saccharomycotina</taxon>
        <taxon>Pichiomycetes</taxon>
        <taxon>Pichiales</taxon>
        <taxon>Pichiaceae</taxon>
        <taxon>Brettanomyces</taxon>
    </lineage>
</organism>
<dbReference type="Proteomes" id="UP000478008">
    <property type="component" value="Unassembled WGS sequence"/>
</dbReference>
<dbReference type="PANTHER" id="PTHR22767">
    <property type="entry name" value="N-TERMINAL ACETYLTRANSFERASE-RELATED"/>
    <property type="match status" value="1"/>
</dbReference>
<dbReference type="Pfam" id="PF09797">
    <property type="entry name" value="NatB_MDM20"/>
    <property type="match status" value="1"/>
</dbReference>
<sequence>MVYADPFIENALSCGNYKLALQLVDRKIKEHPNSSYYFGLRSQVLAYQGPKFRQRAIKEAEDLLARCPTDIQTLTIISEVFDLCNYVPLVDPFEAVGKKHPNSSLVYEWFSHSVEAGNLIQVQKSTMMLTKVLTTDKSSRDQFSPSSARMAQLYAAIGFVLVCNCCSSRITAASRKLFPLLGLKLVEKAKPQNAQEYFVYCELLKLAGKEEQCKNVLEEILSKENDLQLKLMYLDVLDRTGKYEQLFETCRHYLDNLKEDDWNTWKLFIKAAGEIRKTGDCFKIINEYPDGRNKGLAYLELSKIDHTLRATDFFEAYISKYGSKKCCFQDLVSVLDEHPELSNIDDILDRIYEKEIVSVSSRKSKATEKDLILMVNYMKLKLHQKTELLNDTDTIKECCTYYKATEQLLDKLQQFDFSASSEFAIIACEALLSQYKGTQNDLPTLLLRIVVIMESALLKNPYEFHLKLWLIALYCKLNLVNRAESLFESLKVKFVQLDTLSTILSTRISSLETKLNSSKSNILFQVAKFYSNNVGREVPQLILNGFKQGSFSKIQGFFEFENRINFSFTRLQNTNEQIRNCRLQDDIRRIEITLKNDLKSLYKVYAMEGKELDQKINDNRDRKTFWDCGVHQRIKTVSQKLDMINPEVNMDYLAITTLMNLLIYDYNSSLYEDYIKRYLDLYGKVGDIPCTEAETWNFSVLAHIFEPSEEIKTDPKIPKNQLTFNFNHTIFVITDCVKQLKYMIYDHSENMTTKQIATIRSLKKQYSEVLKKVKKDINSYKKNEKKQISKVEAEVKHWFAKNEIGRQFSVDANTITNIFEEIGRAGQQSMKQLNAI</sequence>